<accession>A0A251S7H1</accession>
<dbReference type="InParanoid" id="A0A251S7H1"/>
<dbReference type="AlphaFoldDB" id="A0A251S7H1"/>
<keyword evidence="2" id="KW-1185">Reference proteome</keyword>
<evidence type="ECO:0000313" key="1">
    <source>
        <dbReference type="EMBL" id="OTF94205.1"/>
    </source>
</evidence>
<sequence length="51" mass="5388">MMVVRGGGSVMCRLLPFLKTPLCLVSHVLIIPLGFSPFSDEGADNGSDGRP</sequence>
<reference evidence="2" key="1">
    <citation type="journal article" date="2017" name="Nature">
        <title>The sunflower genome provides insights into oil metabolism, flowering and Asterid evolution.</title>
        <authorList>
            <person name="Badouin H."/>
            <person name="Gouzy J."/>
            <person name="Grassa C.J."/>
            <person name="Murat F."/>
            <person name="Staton S.E."/>
            <person name="Cottret L."/>
            <person name="Lelandais-Briere C."/>
            <person name="Owens G.L."/>
            <person name="Carrere S."/>
            <person name="Mayjonade B."/>
            <person name="Legrand L."/>
            <person name="Gill N."/>
            <person name="Kane N.C."/>
            <person name="Bowers J.E."/>
            <person name="Hubner S."/>
            <person name="Bellec A."/>
            <person name="Berard A."/>
            <person name="Berges H."/>
            <person name="Blanchet N."/>
            <person name="Boniface M.C."/>
            <person name="Brunel D."/>
            <person name="Catrice O."/>
            <person name="Chaidir N."/>
            <person name="Claudel C."/>
            <person name="Donnadieu C."/>
            <person name="Faraut T."/>
            <person name="Fievet G."/>
            <person name="Helmstetter N."/>
            <person name="King M."/>
            <person name="Knapp S.J."/>
            <person name="Lai Z."/>
            <person name="Le Paslier M.C."/>
            <person name="Lippi Y."/>
            <person name="Lorenzon L."/>
            <person name="Mandel J.R."/>
            <person name="Marage G."/>
            <person name="Marchand G."/>
            <person name="Marquand E."/>
            <person name="Bret-Mestries E."/>
            <person name="Morien E."/>
            <person name="Nambeesan S."/>
            <person name="Nguyen T."/>
            <person name="Pegot-Espagnet P."/>
            <person name="Pouilly N."/>
            <person name="Raftis F."/>
            <person name="Sallet E."/>
            <person name="Schiex T."/>
            <person name="Thomas J."/>
            <person name="Vandecasteele C."/>
            <person name="Vares D."/>
            <person name="Vear F."/>
            <person name="Vautrin S."/>
            <person name="Crespi M."/>
            <person name="Mangin B."/>
            <person name="Burke J.M."/>
            <person name="Salse J."/>
            <person name="Munos S."/>
            <person name="Vincourt P."/>
            <person name="Rieseberg L.H."/>
            <person name="Langlade N.B."/>
        </authorList>
    </citation>
    <scope>NUCLEOTIDE SEQUENCE [LARGE SCALE GENOMIC DNA]</scope>
    <source>
        <strain evidence="2">cv. SF193</strain>
    </source>
</reference>
<dbReference type="Proteomes" id="UP000215914">
    <property type="component" value="Chromosome 15"/>
</dbReference>
<protein>
    <submittedName>
        <fullName evidence="1">Uncharacterized protein</fullName>
    </submittedName>
</protein>
<proteinExistence type="predicted"/>
<evidence type="ECO:0000313" key="2">
    <source>
        <dbReference type="Proteomes" id="UP000215914"/>
    </source>
</evidence>
<organism evidence="1 2">
    <name type="scientific">Helianthus annuus</name>
    <name type="common">Common sunflower</name>
    <dbReference type="NCBI Taxonomy" id="4232"/>
    <lineage>
        <taxon>Eukaryota</taxon>
        <taxon>Viridiplantae</taxon>
        <taxon>Streptophyta</taxon>
        <taxon>Embryophyta</taxon>
        <taxon>Tracheophyta</taxon>
        <taxon>Spermatophyta</taxon>
        <taxon>Magnoliopsida</taxon>
        <taxon>eudicotyledons</taxon>
        <taxon>Gunneridae</taxon>
        <taxon>Pentapetalae</taxon>
        <taxon>asterids</taxon>
        <taxon>campanulids</taxon>
        <taxon>Asterales</taxon>
        <taxon>Asteraceae</taxon>
        <taxon>Asteroideae</taxon>
        <taxon>Heliantheae alliance</taxon>
        <taxon>Heliantheae</taxon>
        <taxon>Helianthus</taxon>
    </lineage>
</organism>
<dbReference type="EMBL" id="CM007904">
    <property type="protein sequence ID" value="OTF94205.1"/>
    <property type="molecule type" value="Genomic_DNA"/>
</dbReference>
<name>A0A251S7H1_HELAN</name>
<gene>
    <name evidence="1" type="ORF">HannXRQ_Chr15g0469561</name>
</gene>